<evidence type="ECO:0000259" key="8">
    <source>
        <dbReference type="PROSITE" id="PS50847"/>
    </source>
</evidence>
<keyword evidence="7" id="KW-1133">Transmembrane helix</keyword>
<gene>
    <name evidence="9" type="ORF">BHL82_05560</name>
</gene>
<accession>A0A1Y2UPD6</accession>
<keyword evidence="5" id="KW-0175">Coiled coil</keyword>
<evidence type="ECO:0000256" key="6">
    <source>
        <dbReference type="SAM" id="MobiDB-lite"/>
    </source>
</evidence>
<evidence type="ECO:0000256" key="3">
    <source>
        <dbReference type="ARBA" id="ARBA00022729"/>
    </source>
</evidence>
<feature type="coiled-coil region" evidence="5">
    <location>
        <begin position="468"/>
        <end position="520"/>
    </location>
</feature>
<dbReference type="Proteomes" id="UP000194286">
    <property type="component" value="Unassembled WGS sequence"/>
</dbReference>
<evidence type="ECO:0000256" key="2">
    <source>
        <dbReference type="ARBA" id="ARBA00022525"/>
    </source>
</evidence>
<proteinExistence type="predicted"/>
<feature type="transmembrane region" description="Helical" evidence="7">
    <location>
        <begin position="621"/>
        <end position="641"/>
    </location>
</feature>
<feature type="region of interest" description="Disordered" evidence="6">
    <location>
        <begin position="91"/>
        <end position="127"/>
    </location>
</feature>
<dbReference type="EMBL" id="MIMU01000083">
    <property type="protein sequence ID" value="OTA85535.1"/>
    <property type="molecule type" value="Genomic_DNA"/>
</dbReference>
<comment type="caution">
    <text evidence="9">The sequence shown here is derived from an EMBL/GenBank/DDBJ whole genome shotgun (WGS) entry which is preliminary data.</text>
</comment>
<protein>
    <recommendedName>
        <fullName evidence="8">Gram-positive cocci surface proteins LPxTG domain-containing protein</fullName>
    </recommendedName>
</protein>
<feature type="domain" description="Gram-positive cocci surface proteins LPxTG" evidence="8">
    <location>
        <begin position="611"/>
        <end position="649"/>
    </location>
</feature>
<dbReference type="InterPro" id="IPR011439">
    <property type="entry name" value="DUF1542"/>
</dbReference>
<evidence type="ECO:0000256" key="5">
    <source>
        <dbReference type="SAM" id="Coils"/>
    </source>
</evidence>
<feature type="compositionally biased region" description="Polar residues" evidence="6">
    <location>
        <begin position="540"/>
        <end position="580"/>
    </location>
</feature>
<dbReference type="Pfam" id="PF00746">
    <property type="entry name" value="Gram_pos_anchor"/>
    <property type="match status" value="1"/>
</dbReference>
<keyword evidence="7" id="KW-0812">Transmembrane</keyword>
<evidence type="ECO:0000313" key="9">
    <source>
        <dbReference type="EMBL" id="OTA85535.1"/>
    </source>
</evidence>
<feature type="compositionally biased region" description="Polar residues" evidence="6">
    <location>
        <begin position="91"/>
        <end position="110"/>
    </location>
</feature>
<dbReference type="InterPro" id="IPR019931">
    <property type="entry name" value="LPXTG_anchor"/>
</dbReference>
<organism evidence="9 10">
    <name type="scientific">Limosilactobacillus reuteri</name>
    <name type="common">Lactobacillus reuteri</name>
    <dbReference type="NCBI Taxonomy" id="1598"/>
    <lineage>
        <taxon>Bacteria</taxon>
        <taxon>Bacillati</taxon>
        <taxon>Bacillota</taxon>
        <taxon>Bacilli</taxon>
        <taxon>Lactobacillales</taxon>
        <taxon>Lactobacillaceae</taxon>
        <taxon>Limosilactobacillus</taxon>
    </lineage>
</organism>
<evidence type="ECO:0000256" key="4">
    <source>
        <dbReference type="ARBA" id="ARBA00023088"/>
    </source>
</evidence>
<sequence length="649" mass="68176">MDDALTNKINEINNATNITAEEKANLIDEANNAANTAKDNITKATSDSEVATATTDGINAIANVTVPSLETAKDQAKNMIDDVLNEKKNEINNADNLSDSQKQDSINQATEEADQAKKNIDNATTNNDVQTAEDNGAQAIENVTVPSLDDAKKASTKVIDEVLKEKTAEINAATNLSNAEKDTLIKDATTAANTAKDNIAKATTNDAVKDTEADGVKAILDIKVPGREDQQKDTIAALDRALADKVSEIDNANNLSETTKQDLKQQAQAAYTTAVDNVNNAQTSAEINTARDNGVQAILDITVPTLTDAQDASITVVEQVRDAKKTQIEAAKNLTETQKEALKNQVGEIADKAIDNIKNATTDATVKDAETAGINEILNVTIPTLDAAKSDAKQAIADALTAKTAEINAAQNLTDVEKQSLIDQAQTEAAAANKNIDAATTNDAAELAAKNGVQAILDIQVPTVEETRDQAKKNVDNALNSKKEEINNSNLSPAAKDALINEAEQAAENARTAIDNATTASAISEAEAAGIAAIENIKASNAPTESDNSSNHQANTETPTEDNSTSQDNNATQAPVQGNDTRADLTGSHGTNLTTGQQTEKATDTNSKETLPQTGNETERGLSIAGLAIASLLGLFGLSGLGKKRDYIN</sequence>
<evidence type="ECO:0000256" key="7">
    <source>
        <dbReference type="SAM" id="Phobius"/>
    </source>
</evidence>
<feature type="region of interest" description="Disordered" evidence="6">
    <location>
        <begin position="540"/>
        <end position="617"/>
    </location>
</feature>
<keyword evidence="7" id="KW-0472">Membrane</keyword>
<dbReference type="NCBIfam" id="TIGR01167">
    <property type="entry name" value="LPXTG_anchor"/>
    <property type="match status" value="1"/>
</dbReference>
<dbReference type="PROSITE" id="PS50847">
    <property type="entry name" value="GRAM_POS_ANCHORING"/>
    <property type="match status" value="1"/>
</dbReference>
<keyword evidence="2" id="KW-0964">Secreted</keyword>
<dbReference type="Pfam" id="PF07564">
    <property type="entry name" value="DUF1542"/>
    <property type="match status" value="7"/>
</dbReference>
<evidence type="ECO:0000313" key="10">
    <source>
        <dbReference type="Proteomes" id="UP000194286"/>
    </source>
</evidence>
<reference evidence="9 10" key="1">
    <citation type="submission" date="2016-09" db="EMBL/GenBank/DDBJ databases">
        <title>Lactobacillus reuteri KLR3005, genome sequencing and assembly.</title>
        <authorList>
            <person name="Lee J.-Y."/>
            <person name="Kim E.B."/>
            <person name="Choi Y.-J."/>
        </authorList>
    </citation>
    <scope>NUCLEOTIDE SEQUENCE [LARGE SCALE GENOMIC DNA]</scope>
    <source>
        <strain evidence="9 10">KLR3005</strain>
    </source>
</reference>
<dbReference type="AlphaFoldDB" id="A0A1Y2UPD6"/>
<evidence type="ECO:0000256" key="1">
    <source>
        <dbReference type="ARBA" id="ARBA00022512"/>
    </source>
</evidence>
<name>A0A1Y2UPD6_LIMRT</name>
<feature type="compositionally biased region" description="Polar residues" evidence="6">
    <location>
        <begin position="588"/>
        <end position="600"/>
    </location>
</feature>
<keyword evidence="1" id="KW-0134">Cell wall</keyword>
<keyword evidence="4" id="KW-0572">Peptidoglycan-anchor</keyword>
<keyword evidence="3" id="KW-0732">Signal</keyword>